<evidence type="ECO:0008006" key="3">
    <source>
        <dbReference type="Google" id="ProtNLM"/>
    </source>
</evidence>
<name>A0A8J4EH81_9ACTN</name>
<evidence type="ECO:0000313" key="1">
    <source>
        <dbReference type="EMBL" id="GIJ74443.1"/>
    </source>
</evidence>
<dbReference type="EMBL" id="BOPH01000135">
    <property type="protein sequence ID" value="GIJ74443.1"/>
    <property type="molecule type" value="Genomic_DNA"/>
</dbReference>
<organism evidence="1 2">
    <name type="scientific">Virgisporangium ochraceum</name>
    <dbReference type="NCBI Taxonomy" id="65505"/>
    <lineage>
        <taxon>Bacteria</taxon>
        <taxon>Bacillati</taxon>
        <taxon>Actinomycetota</taxon>
        <taxon>Actinomycetes</taxon>
        <taxon>Micromonosporales</taxon>
        <taxon>Micromonosporaceae</taxon>
        <taxon>Virgisporangium</taxon>
    </lineage>
</organism>
<dbReference type="Proteomes" id="UP000635606">
    <property type="component" value="Unassembled WGS sequence"/>
</dbReference>
<evidence type="ECO:0000313" key="2">
    <source>
        <dbReference type="Proteomes" id="UP000635606"/>
    </source>
</evidence>
<protein>
    <recommendedName>
        <fullName evidence="3">Class I SAM-dependent methyltransferase</fullName>
    </recommendedName>
</protein>
<dbReference type="SUPFAM" id="SSF53335">
    <property type="entry name" value="S-adenosyl-L-methionine-dependent methyltransferases"/>
    <property type="match status" value="1"/>
</dbReference>
<comment type="caution">
    <text evidence="1">The sequence shown here is derived from an EMBL/GenBank/DDBJ whole genome shotgun (WGS) entry which is preliminary data.</text>
</comment>
<sequence length="255" mass="27551">MTRPVGRPTRGTTAPNRLRRVDRFIVARFGSLLRAAPDPLVVDLGYGGHPVTTVELYRRLRVVRPDVRVVGVEIDGARVAAAADAAAPPGLTFARGGFELAGLRPVLVRAMNVLRQYDESDVDSAWSAMVGPLAPDGVVVEGTCDEPGRLASWTCVTTNGPQTLTLAARLSTLESPAEFAERLPKALIHHNVPGHPVHALLRALDAAWAAAAPYATFGSRQRWLRTVIAVKDAGWPVLDTRARWRQGELTVPWPA</sequence>
<gene>
    <name evidence="1" type="ORF">Voc01_093600</name>
</gene>
<dbReference type="AlphaFoldDB" id="A0A8J4EH81"/>
<proteinExistence type="predicted"/>
<accession>A0A8J4EH81</accession>
<dbReference type="RefSeq" id="WP_203934248.1">
    <property type="nucleotide sequence ID" value="NZ_BOPH01000135.1"/>
</dbReference>
<keyword evidence="2" id="KW-1185">Reference proteome</keyword>
<dbReference type="InterPro" id="IPR029063">
    <property type="entry name" value="SAM-dependent_MTases_sf"/>
</dbReference>
<reference evidence="1" key="1">
    <citation type="submission" date="2021-01" db="EMBL/GenBank/DDBJ databases">
        <title>Whole genome shotgun sequence of Virgisporangium ochraceum NBRC 16418.</title>
        <authorList>
            <person name="Komaki H."/>
            <person name="Tamura T."/>
        </authorList>
    </citation>
    <scope>NUCLEOTIDE SEQUENCE</scope>
    <source>
        <strain evidence="1">NBRC 16418</strain>
    </source>
</reference>